<feature type="chain" id="PRO_5045450730" evidence="1">
    <location>
        <begin position="25"/>
        <end position="263"/>
    </location>
</feature>
<evidence type="ECO:0000313" key="4">
    <source>
        <dbReference type="Proteomes" id="UP001254848"/>
    </source>
</evidence>
<keyword evidence="1" id="KW-0732">Signal</keyword>
<feature type="domain" description="Deacetylase PdaC" evidence="2">
    <location>
        <begin position="41"/>
        <end position="118"/>
    </location>
</feature>
<reference evidence="3 4" key="1">
    <citation type="submission" date="2023-07" db="EMBL/GenBank/DDBJ databases">
        <title>The novel representative of Negativicutes class, Anaeroselena agilis gen. nov. sp. nov.</title>
        <authorList>
            <person name="Prokofeva M.I."/>
            <person name="Elcheninov A.G."/>
            <person name="Klyukina A."/>
            <person name="Kublanov I.V."/>
            <person name="Frolov E.N."/>
            <person name="Podosokorskaya O.A."/>
        </authorList>
    </citation>
    <scope>NUCLEOTIDE SEQUENCE [LARGE SCALE GENOMIC DNA]</scope>
    <source>
        <strain evidence="3 4">4137-cl</strain>
    </source>
</reference>
<keyword evidence="4" id="KW-1185">Reference proteome</keyword>
<feature type="signal peptide" evidence="1">
    <location>
        <begin position="1"/>
        <end position="24"/>
    </location>
</feature>
<dbReference type="InterPro" id="IPR025303">
    <property type="entry name" value="PdaC"/>
</dbReference>
<proteinExistence type="predicted"/>
<dbReference type="Pfam" id="PF13739">
    <property type="entry name" value="PdaC"/>
    <property type="match status" value="1"/>
</dbReference>
<dbReference type="Proteomes" id="UP001254848">
    <property type="component" value="Unassembled WGS sequence"/>
</dbReference>
<gene>
    <name evidence="3" type="ORF">Q4T40_16725</name>
</gene>
<organism evidence="3 4">
    <name type="scientific">Anaeroselena agilis</name>
    <dbReference type="NCBI Taxonomy" id="3063788"/>
    <lineage>
        <taxon>Bacteria</taxon>
        <taxon>Bacillati</taxon>
        <taxon>Bacillota</taxon>
        <taxon>Negativicutes</taxon>
        <taxon>Acetonemataceae</taxon>
        <taxon>Anaeroselena</taxon>
    </lineage>
</organism>
<sequence length="263" mass="29747">MRKKFILLVALLLAILSLAGNANAGPSASVYGIKTETYTIDNANFDIKIEYPQIANLGDNERQERINALILSGAAPEKFFRKLASRDDARHFSMHIGYQITWQSDRLLSVRFTGYSYGKGAPYSPHEFYTLNIDMVKGRILLLRDLVTINENFVEKFRAEGIKTVSPHPDRFSGAQVLVEFTQFNTIEDTIRRFNAADELSPEGYRPGTYCYFTPDAFGISTSVAHAIGDHANFEIKYEDIAENIKADNEVWRDFFPRAGKNP</sequence>
<evidence type="ECO:0000313" key="3">
    <source>
        <dbReference type="EMBL" id="MDT8902888.1"/>
    </source>
</evidence>
<evidence type="ECO:0000256" key="1">
    <source>
        <dbReference type="SAM" id="SignalP"/>
    </source>
</evidence>
<evidence type="ECO:0000259" key="2">
    <source>
        <dbReference type="Pfam" id="PF13739"/>
    </source>
</evidence>
<name>A0ABU3P1G7_9FIRM</name>
<accession>A0ABU3P1G7</accession>
<dbReference type="EMBL" id="JAUOZS010000001">
    <property type="protein sequence ID" value="MDT8902888.1"/>
    <property type="molecule type" value="Genomic_DNA"/>
</dbReference>
<dbReference type="Gene3D" id="3.30.565.40">
    <property type="entry name" value="Fervidobacterium nodosum Rt17-B1 like"/>
    <property type="match status" value="1"/>
</dbReference>
<protein>
    <submittedName>
        <fullName evidence="3">DUF4163 domain-containing protein</fullName>
    </submittedName>
</protein>
<dbReference type="RefSeq" id="WP_413781356.1">
    <property type="nucleotide sequence ID" value="NZ_JAUOZS010000001.1"/>
</dbReference>
<comment type="caution">
    <text evidence="3">The sequence shown here is derived from an EMBL/GenBank/DDBJ whole genome shotgun (WGS) entry which is preliminary data.</text>
</comment>